<feature type="compositionally biased region" description="Basic and acidic residues" evidence="6">
    <location>
        <begin position="15"/>
        <end position="26"/>
    </location>
</feature>
<evidence type="ECO:0000256" key="7">
    <source>
        <dbReference type="SAM" id="Phobius"/>
    </source>
</evidence>
<gene>
    <name evidence="9" type="ORF">GH714_010526</name>
</gene>
<dbReference type="Proteomes" id="UP000467840">
    <property type="component" value="Chromosome 15"/>
</dbReference>
<feature type="region of interest" description="Disordered" evidence="6">
    <location>
        <begin position="1"/>
        <end position="37"/>
    </location>
</feature>
<dbReference type="AlphaFoldDB" id="A0A6A6MJA2"/>
<evidence type="ECO:0000256" key="3">
    <source>
        <dbReference type="ARBA" id="ARBA00022746"/>
    </source>
</evidence>
<dbReference type="PANTHER" id="PTHR31899">
    <property type="entry name" value="BETA-CAROTENE 3-HYDROXYLASE 1, CHLOROPLASTIC"/>
    <property type="match status" value="1"/>
</dbReference>
<dbReference type="InterPro" id="IPR045019">
    <property type="entry name" value="BETA-OHASE-like"/>
</dbReference>
<dbReference type="GO" id="GO:0005506">
    <property type="term" value="F:iron ion binding"/>
    <property type="evidence" value="ECO:0007669"/>
    <property type="project" value="InterPro"/>
</dbReference>
<evidence type="ECO:0000256" key="4">
    <source>
        <dbReference type="ARBA" id="ARBA00023002"/>
    </source>
</evidence>
<comment type="similarity">
    <text evidence="2">Belongs to the sterol desaturase family.</text>
</comment>
<dbReference type="GO" id="GO:0016123">
    <property type="term" value="P:xanthophyll biosynthetic process"/>
    <property type="evidence" value="ECO:0007669"/>
    <property type="project" value="TreeGrafter"/>
</dbReference>
<keyword evidence="4" id="KW-0560">Oxidoreductase</keyword>
<comment type="subcellular location">
    <subcellularLocation>
        <location evidence="1">Plastid</location>
        <location evidence="1">Chloroplast membrane</location>
        <topology evidence="1">Multi-pass membrane protein</topology>
    </subcellularLocation>
</comment>
<dbReference type="Pfam" id="PF04116">
    <property type="entry name" value="FA_hydroxylase"/>
    <property type="match status" value="1"/>
</dbReference>
<proteinExistence type="inferred from homology"/>
<evidence type="ECO:0000256" key="6">
    <source>
        <dbReference type="SAM" id="MobiDB-lite"/>
    </source>
</evidence>
<accession>A0A6A6MJA2</accession>
<evidence type="ECO:0000256" key="5">
    <source>
        <dbReference type="ARBA" id="ARBA00026097"/>
    </source>
</evidence>
<dbReference type="EC" id="1.14.15.24" evidence="5"/>
<feature type="region of interest" description="Disordered" evidence="6">
    <location>
        <begin position="271"/>
        <end position="290"/>
    </location>
</feature>
<dbReference type="PANTHER" id="PTHR31899:SF9">
    <property type="entry name" value="BETA-CAROTENE 3-HYDROXYLASE 1, CHLOROPLASTIC"/>
    <property type="match status" value="1"/>
</dbReference>
<dbReference type="GO" id="GO:0010291">
    <property type="term" value="F:beta-carotene 3-hydroxylase activity"/>
    <property type="evidence" value="ECO:0007669"/>
    <property type="project" value="UniProtKB-EC"/>
</dbReference>
<dbReference type="GO" id="GO:0016119">
    <property type="term" value="P:carotene metabolic process"/>
    <property type="evidence" value="ECO:0007669"/>
    <property type="project" value="TreeGrafter"/>
</dbReference>
<keyword evidence="7" id="KW-1133">Transmembrane helix</keyword>
<protein>
    <recommendedName>
        <fullName evidence="5">beta-carotene 3-hydroxylase</fullName>
        <ecNumber evidence="5">1.14.15.24</ecNumber>
    </recommendedName>
</protein>
<feature type="transmembrane region" description="Helical" evidence="7">
    <location>
        <begin position="45"/>
        <end position="70"/>
    </location>
</feature>
<feature type="domain" description="Fatty acid hydroxylase" evidence="8">
    <location>
        <begin position="94"/>
        <end position="184"/>
    </location>
</feature>
<keyword evidence="7" id="KW-0472">Membrane</keyword>
<evidence type="ECO:0000259" key="8">
    <source>
        <dbReference type="Pfam" id="PF04116"/>
    </source>
</evidence>
<keyword evidence="3" id="KW-0125">Carotenoid biosynthesis</keyword>
<evidence type="ECO:0000256" key="2">
    <source>
        <dbReference type="ARBA" id="ARBA00009324"/>
    </source>
</evidence>
<dbReference type="EMBL" id="JAAGAX010000005">
    <property type="protein sequence ID" value="KAF2313354.1"/>
    <property type="molecule type" value="Genomic_DNA"/>
</dbReference>
<organism evidence="9 10">
    <name type="scientific">Hevea brasiliensis</name>
    <name type="common">Para rubber tree</name>
    <name type="synonym">Siphonia brasiliensis</name>
    <dbReference type="NCBI Taxonomy" id="3981"/>
    <lineage>
        <taxon>Eukaryota</taxon>
        <taxon>Viridiplantae</taxon>
        <taxon>Streptophyta</taxon>
        <taxon>Embryophyta</taxon>
        <taxon>Tracheophyta</taxon>
        <taxon>Spermatophyta</taxon>
        <taxon>Magnoliopsida</taxon>
        <taxon>eudicotyledons</taxon>
        <taxon>Gunneridae</taxon>
        <taxon>Pentapetalae</taxon>
        <taxon>rosids</taxon>
        <taxon>fabids</taxon>
        <taxon>Malpighiales</taxon>
        <taxon>Euphorbiaceae</taxon>
        <taxon>Crotonoideae</taxon>
        <taxon>Micrandreae</taxon>
        <taxon>Hevea</taxon>
    </lineage>
</organism>
<feature type="transmembrane region" description="Helical" evidence="7">
    <location>
        <begin position="82"/>
        <end position="102"/>
    </location>
</feature>
<dbReference type="InterPro" id="IPR006694">
    <property type="entry name" value="Fatty_acid_hydroxylase"/>
</dbReference>
<reference evidence="9 10" key="1">
    <citation type="journal article" date="2020" name="Mol. Plant">
        <title>The Chromosome-Based Rubber Tree Genome Provides New Insights into Spurge Genome Evolution and Rubber Biosynthesis.</title>
        <authorList>
            <person name="Liu J."/>
            <person name="Shi C."/>
            <person name="Shi C.C."/>
            <person name="Li W."/>
            <person name="Zhang Q.J."/>
            <person name="Zhang Y."/>
            <person name="Li K."/>
            <person name="Lu H.F."/>
            <person name="Shi C."/>
            <person name="Zhu S.T."/>
            <person name="Xiao Z.Y."/>
            <person name="Nan H."/>
            <person name="Yue Y."/>
            <person name="Zhu X.G."/>
            <person name="Wu Y."/>
            <person name="Hong X.N."/>
            <person name="Fan G.Y."/>
            <person name="Tong Y."/>
            <person name="Zhang D."/>
            <person name="Mao C.L."/>
            <person name="Liu Y.L."/>
            <person name="Hao S.J."/>
            <person name="Liu W.Q."/>
            <person name="Lv M.Q."/>
            <person name="Zhang H.B."/>
            <person name="Liu Y."/>
            <person name="Hu-Tang G.R."/>
            <person name="Wang J.P."/>
            <person name="Wang J.H."/>
            <person name="Sun Y.H."/>
            <person name="Ni S.B."/>
            <person name="Chen W.B."/>
            <person name="Zhang X.C."/>
            <person name="Jiao Y.N."/>
            <person name="Eichler E.E."/>
            <person name="Li G.H."/>
            <person name="Liu X."/>
            <person name="Gao L.Z."/>
        </authorList>
    </citation>
    <scope>NUCLEOTIDE SEQUENCE [LARGE SCALE GENOMIC DNA]</scope>
    <source>
        <strain evidence="10">cv. GT1</strain>
        <tissue evidence="9">Leaf</tissue>
    </source>
</reference>
<comment type="caution">
    <text evidence="9">The sequence shown here is derived from an EMBL/GenBank/DDBJ whole genome shotgun (WGS) entry which is preliminary data.</text>
</comment>
<keyword evidence="7" id="KW-0812">Transmembrane</keyword>
<name>A0A6A6MJA2_HEVBR</name>
<evidence type="ECO:0000313" key="9">
    <source>
        <dbReference type="EMBL" id="KAF2313354.1"/>
    </source>
</evidence>
<feature type="transmembrane region" description="Helical" evidence="7">
    <location>
        <begin position="155"/>
        <end position="177"/>
    </location>
</feature>
<sequence length="331" mass="36092">MEKKPGVVLDEDEKDEKVESSGDVKKPPSVSLAKEKRARKKSERYTYLAAAILSSVGITSMAAMAIYYRFSWQMEGGEFPALEMFGTFVLSVGAAVGMEFWARWAHKALWHASLWKIHESHHRAREGPIEMNDAFAIINAVPAIGLLSYGLFNKALIPGLCFGAGLGITVFGMAYMFVHDGLIHVVSQLDYCRRPLLAKSLLLLISLGAPPGLPLGLRSKTRVFPNVLTLHFSLSSSSRSTAVLIRSVRTRTTIAVLSIPDNDMLLKPATVATSTPKKQENNDSGAGTRVLNEKTDPIAAFSRPPSLPPVLGPLVALSLFEMWSSHDGDDD</sequence>
<evidence type="ECO:0000256" key="1">
    <source>
        <dbReference type="ARBA" id="ARBA00004508"/>
    </source>
</evidence>
<keyword evidence="10" id="KW-1185">Reference proteome</keyword>
<evidence type="ECO:0000313" key="10">
    <source>
        <dbReference type="Proteomes" id="UP000467840"/>
    </source>
</evidence>
<dbReference type="GO" id="GO:0031969">
    <property type="term" value="C:chloroplast membrane"/>
    <property type="evidence" value="ECO:0007669"/>
    <property type="project" value="UniProtKB-SubCell"/>
</dbReference>